<accession>A0A8H7D909</accession>
<comment type="caution">
    <text evidence="2">The sequence shown here is derived from an EMBL/GenBank/DDBJ whole genome shotgun (WGS) entry which is preliminary data.</text>
</comment>
<dbReference type="Proteomes" id="UP000623467">
    <property type="component" value="Unassembled WGS sequence"/>
</dbReference>
<dbReference type="InterPro" id="IPR046528">
    <property type="entry name" value="DUF6593"/>
</dbReference>
<sequence>MATYDLFFTGKDHPLCGVLIGEDVVPRFFCFETPDRQIQGLRTTVYSNNNNKVASLVFGPGNQLGSVTIGGSRIQPQHRTISMADLLLPGSTRNARCFFAADGRKYEWRKCTNISGAYDLYALNPPIVRVAAFRRCSEDTPVGKSTGLLQYTFFQENGLLLYALITLALNRWMDAM</sequence>
<evidence type="ECO:0000259" key="1">
    <source>
        <dbReference type="Pfam" id="PF20236"/>
    </source>
</evidence>
<evidence type="ECO:0000313" key="2">
    <source>
        <dbReference type="EMBL" id="KAF7363313.1"/>
    </source>
</evidence>
<proteinExistence type="predicted"/>
<dbReference type="EMBL" id="JACAZH010000007">
    <property type="protein sequence ID" value="KAF7363313.1"/>
    <property type="molecule type" value="Genomic_DNA"/>
</dbReference>
<organism evidence="2 3">
    <name type="scientific">Mycena sanguinolenta</name>
    <dbReference type="NCBI Taxonomy" id="230812"/>
    <lineage>
        <taxon>Eukaryota</taxon>
        <taxon>Fungi</taxon>
        <taxon>Dikarya</taxon>
        <taxon>Basidiomycota</taxon>
        <taxon>Agaricomycotina</taxon>
        <taxon>Agaricomycetes</taxon>
        <taxon>Agaricomycetidae</taxon>
        <taxon>Agaricales</taxon>
        <taxon>Marasmiineae</taxon>
        <taxon>Mycenaceae</taxon>
        <taxon>Mycena</taxon>
    </lineage>
</organism>
<dbReference type="AlphaFoldDB" id="A0A8H7D909"/>
<dbReference type="Pfam" id="PF20236">
    <property type="entry name" value="DUF6593"/>
    <property type="match status" value="1"/>
</dbReference>
<keyword evidence="3" id="KW-1185">Reference proteome</keyword>
<evidence type="ECO:0000313" key="3">
    <source>
        <dbReference type="Proteomes" id="UP000623467"/>
    </source>
</evidence>
<gene>
    <name evidence="2" type="ORF">MSAN_00986500</name>
</gene>
<reference evidence="2" key="1">
    <citation type="submission" date="2020-05" db="EMBL/GenBank/DDBJ databases">
        <title>Mycena genomes resolve the evolution of fungal bioluminescence.</title>
        <authorList>
            <person name="Tsai I.J."/>
        </authorList>
    </citation>
    <scope>NUCLEOTIDE SEQUENCE</scope>
    <source>
        <strain evidence="2">160909Yilan</strain>
    </source>
</reference>
<name>A0A8H7D909_9AGAR</name>
<protein>
    <recommendedName>
        <fullName evidence="1">DUF6593 domain-containing protein</fullName>
    </recommendedName>
</protein>
<feature type="domain" description="DUF6593" evidence="1">
    <location>
        <begin position="32"/>
        <end position="138"/>
    </location>
</feature>
<dbReference type="OrthoDB" id="3183898at2759"/>